<reference evidence="3" key="1">
    <citation type="submission" date="2016-10" db="EMBL/GenBank/DDBJ databases">
        <authorList>
            <person name="Varghese N."/>
            <person name="Submissions S."/>
        </authorList>
    </citation>
    <scope>NUCLEOTIDE SEQUENCE [LARGE SCALE GENOMIC DNA]</scope>
    <source>
        <strain evidence="3">DSM 25055</strain>
    </source>
</reference>
<keyword evidence="1" id="KW-0472">Membrane</keyword>
<evidence type="ECO:0000256" key="1">
    <source>
        <dbReference type="SAM" id="Phobius"/>
    </source>
</evidence>
<dbReference type="EMBL" id="FOFD01000001">
    <property type="protein sequence ID" value="SEP69297.1"/>
    <property type="molecule type" value="Genomic_DNA"/>
</dbReference>
<protein>
    <submittedName>
        <fullName evidence="2">Uncharacterized protein</fullName>
    </submittedName>
</protein>
<evidence type="ECO:0000313" key="2">
    <source>
        <dbReference type="EMBL" id="SEP69297.1"/>
    </source>
</evidence>
<organism evidence="2 3">
    <name type="scientific">Natrinema salaciae</name>
    <dbReference type="NCBI Taxonomy" id="1186196"/>
    <lineage>
        <taxon>Archaea</taxon>
        <taxon>Methanobacteriati</taxon>
        <taxon>Methanobacteriota</taxon>
        <taxon>Stenosarchaea group</taxon>
        <taxon>Halobacteria</taxon>
        <taxon>Halobacteriales</taxon>
        <taxon>Natrialbaceae</taxon>
        <taxon>Natrinema</taxon>
    </lineage>
</organism>
<accession>A0A1H8ZYG2</accession>
<keyword evidence="1" id="KW-0812">Transmembrane</keyword>
<evidence type="ECO:0000313" key="3">
    <source>
        <dbReference type="Proteomes" id="UP000199114"/>
    </source>
</evidence>
<dbReference type="InterPro" id="IPR058927">
    <property type="entry name" value="OB_2TM"/>
</dbReference>
<dbReference type="InterPro" id="IPR012340">
    <property type="entry name" value="NA-bd_OB-fold"/>
</dbReference>
<gene>
    <name evidence="2" type="ORF">SAMN04489841_0295</name>
</gene>
<keyword evidence="1" id="KW-1133">Transmembrane helix</keyword>
<dbReference type="Proteomes" id="UP000199114">
    <property type="component" value="Unassembled WGS sequence"/>
</dbReference>
<keyword evidence="3" id="KW-1185">Reference proteome</keyword>
<name>A0A1H8ZYG2_9EURY</name>
<dbReference type="Gene3D" id="2.40.50.140">
    <property type="entry name" value="Nucleic acid-binding proteins"/>
    <property type="match status" value="1"/>
</dbReference>
<dbReference type="Pfam" id="PF26045">
    <property type="entry name" value="OB_2TM_halo"/>
    <property type="match status" value="1"/>
</dbReference>
<dbReference type="RefSeq" id="WP_090612094.1">
    <property type="nucleotide sequence ID" value="NZ_FOFD01000001.1"/>
</dbReference>
<proteinExistence type="predicted"/>
<sequence length="175" mass="18672">MRLSRRVAVVAVLLVALGGLCVHYGATHDDNWPHPTGEQLQERGVEAFVGDRVLLFGEVRSVDADADVITIHVVDNSDAVAAELAVSGVDERVEPGGVVQVYGVLESETTMRAAETVVVNRDRSATAFKLGASVVGLCLAVGYFLRQWRVNGRSLAVGPRAVDADPEADEVDHRG</sequence>
<dbReference type="STRING" id="1186196.SAMN04489841_0295"/>
<feature type="transmembrane region" description="Helical" evidence="1">
    <location>
        <begin position="127"/>
        <end position="145"/>
    </location>
</feature>
<dbReference type="AlphaFoldDB" id="A0A1H8ZYG2"/>
<dbReference type="OrthoDB" id="268419at2157"/>